<dbReference type="EMBL" id="FRYL01000008">
    <property type="protein sequence ID" value="SHO80427.1"/>
    <property type="molecule type" value="Genomic_DNA"/>
</dbReference>
<evidence type="ECO:0000313" key="5">
    <source>
        <dbReference type="EMBL" id="SHO80427.1"/>
    </source>
</evidence>
<sequence>MFNFKNITLAFLLIFSFSEAKVLNGVSIIVEDEPITTAEIQAVQHRMRISKKKAIDILIQSSLQKSVSKDINVGEDEINAKIAQIASINKLTIKKMQSILKKQGMKWYDYRQRIKTEMKKQKFYQTNIAPLIPIPGDDQLKLFYKKNRKLFKMPTRVTMIEYSAKDIDTLKHFIADKRFKKGISQRSVTKTTKDGELFDRVVRTPIGAYTKPINAGDRYIVYKIKSKQGSKILPYDKVKNGVIRAWKYKQREKATKDYFKKLRTSAIIEYVR</sequence>
<evidence type="ECO:0000256" key="1">
    <source>
        <dbReference type="ARBA" id="ARBA00022729"/>
    </source>
</evidence>
<dbReference type="AlphaFoldDB" id="A0A1W1EHW7"/>
<dbReference type="InterPro" id="IPR050280">
    <property type="entry name" value="OMP_Chaperone_SurA"/>
</dbReference>
<accession>A0A1W1EHW7</accession>
<dbReference type="Pfam" id="PF09312">
    <property type="entry name" value="SurA_N"/>
    <property type="match status" value="1"/>
</dbReference>
<keyword evidence="2" id="KW-0697">Rotamase</keyword>
<reference evidence="5" key="1">
    <citation type="submission" date="2016-10" db="EMBL/GenBank/DDBJ databases">
        <authorList>
            <person name="de Groot N.N."/>
        </authorList>
    </citation>
    <scope>NUCLEOTIDE SEQUENCE</scope>
</reference>
<dbReference type="SUPFAM" id="SSF109998">
    <property type="entry name" value="Triger factor/SurA peptide-binding domain-like"/>
    <property type="match status" value="1"/>
</dbReference>
<dbReference type="InterPro" id="IPR027304">
    <property type="entry name" value="Trigger_fact/SurA_dom_sf"/>
</dbReference>
<dbReference type="Pfam" id="PF22506">
    <property type="entry name" value="Cj1289-like_C"/>
    <property type="match status" value="1"/>
</dbReference>
<dbReference type="InterPro" id="IPR046357">
    <property type="entry name" value="PPIase_dom_sf"/>
</dbReference>
<gene>
    <name evidence="5" type="ORF">MNB_SV-15-782</name>
</gene>
<evidence type="ECO:0000256" key="2">
    <source>
        <dbReference type="ARBA" id="ARBA00023110"/>
    </source>
</evidence>
<dbReference type="Gene3D" id="3.10.50.40">
    <property type="match status" value="1"/>
</dbReference>
<dbReference type="Gene3D" id="1.10.4030.10">
    <property type="entry name" value="Porin chaperone SurA, peptide-binding domain"/>
    <property type="match status" value="1"/>
</dbReference>
<evidence type="ECO:0000259" key="3">
    <source>
        <dbReference type="Pfam" id="PF09312"/>
    </source>
</evidence>
<name>A0A1W1EHW7_9ZZZZ</name>
<dbReference type="PANTHER" id="PTHR47637:SF1">
    <property type="entry name" value="CHAPERONE SURA"/>
    <property type="match status" value="1"/>
</dbReference>
<dbReference type="InterPro" id="IPR015391">
    <property type="entry name" value="SurA_N"/>
</dbReference>
<organism evidence="5">
    <name type="scientific">hydrothermal vent metagenome</name>
    <dbReference type="NCBI Taxonomy" id="652676"/>
    <lineage>
        <taxon>unclassified sequences</taxon>
        <taxon>metagenomes</taxon>
        <taxon>ecological metagenomes</taxon>
    </lineage>
</organism>
<dbReference type="GO" id="GO:0003755">
    <property type="term" value="F:peptidyl-prolyl cis-trans isomerase activity"/>
    <property type="evidence" value="ECO:0007669"/>
    <property type="project" value="UniProtKB-KW"/>
</dbReference>
<feature type="domain" description="Cj1289-like C-terminal" evidence="4">
    <location>
        <begin position="137"/>
        <end position="227"/>
    </location>
</feature>
<dbReference type="PANTHER" id="PTHR47637">
    <property type="entry name" value="CHAPERONE SURA"/>
    <property type="match status" value="1"/>
</dbReference>
<proteinExistence type="predicted"/>
<feature type="domain" description="SurA N-terminal" evidence="3">
    <location>
        <begin position="59"/>
        <end position="119"/>
    </location>
</feature>
<keyword evidence="1" id="KW-0732">Signal</keyword>
<keyword evidence="2" id="KW-0413">Isomerase</keyword>
<dbReference type="InterPro" id="IPR055131">
    <property type="entry name" value="Cj1289-like_C"/>
</dbReference>
<protein>
    <submittedName>
        <fullName evidence="5">Possible periplasmic protein</fullName>
    </submittedName>
</protein>
<evidence type="ECO:0000259" key="4">
    <source>
        <dbReference type="Pfam" id="PF22506"/>
    </source>
</evidence>